<proteinExistence type="predicted"/>
<sequence>MESTGVRGQQKSDTFYLRPTIKIIARATPSSIRHPDPCMAVFCRASAILPSRKPVVGRGNRLLNQELLSPTPQKQ</sequence>
<dbReference type="AlphaFoldDB" id="G3I5X6"/>
<reference evidence="2" key="1">
    <citation type="journal article" date="2011" name="Nat. Biotechnol.">
        <title>The genomic sequence of the Chinese hamster ovary (CHO)-K1 cell line.</title>
        <authorList>
            <person name="Xu X."/>
            <person name="Nagarajan H."/>
            <person name="Lewis N.E."/>
            <person name="Pan S."/>
            <person name="Cai Z."/>
            <person name="Liu X."/>
            <person name="Chen W."/>
            <person name="Xie M."/>
            <person name="Wang W."/>
            <person name="Hammond S."/>
            <person name="Andersen M.R."/>
            <person name="Neff N."/>
            <person name="Passarelli B."/>
            <person name="Koh W."/>
            <person name="Fan H.C."/>
            <person name="Wang J."/>
            <person name="Gui Y."/>
            <person name="Lee K.H."/>
            <person name="Betenbaugh M.J."/>
            <person name="Quake S.R."/>
            <person name="Famili I."/>
            <person name="Palsson B.O."/>
            <person name="Wang J."/>
        </authorList>
    </citation>
    <scope>NUCLEOTIDE SEQUENCE [LARGE SCALE GENOMIC DNA]</scope>
    <source>
        <strain evidence="2">CHO K1 cell line</strain>
    </source>
</reference>
<gene>
    <name evidence="1" type="ORF">I79_018887</name>
</gene>
<keyword evidence="1" id="KW-0687">Ribonucleoprotein</keyword>
<dbReference type="InParanoid" id="G3I5X6"/>
<dbReference type="GO" id="GO:0005840">
    <property type="term" value="C:ribosome"/>
    <property type="evidence" value="ECO:0007669"/>
    <property type="project" value="UniProtKB-KW"/>
</dbReference>
<dbReference type="EMBL" id="JH001326">
    <property type="protein sequence ID" value="EGW07277.1"/>
    <property type="molecule type" value="Genomic_DNA"/>
</dbReference>
<evidence type="ECO:0000313" key="2">
    <source>
        <dbReference type="Proteomes" id="UP000001075"/>
    </source>
</evidence>
<keyword evidence="1" id="KW-0689">Ribosomal protein</keyword>
<evidence type="ECO:0000313" key="1">
    <source>
        <dbReference type="EMBL" id="EGW07277.1"/>
    </source>
</evidence>
<accession>G3I5X6</accession>
<dbReference type="GlyGen" id="G3I5X6">
    <property type="glycosylation" value="1 site"/>
</dbReference>
<organism evidence="1 2">
    <name type="scientific">Cricetulus griseus</name>
    <name type="common">Chinese hamster</name>
    <name type="synonym">Cricetulus barabensis griseus</name>
    <dbReference type="NCBI Taxonomy" id="10029"/>
    <lineage>
        <taxon>Eukaryota</taxon>
        <taxon>Metazoa</taxon>
        <taxon>Chordata</taxon>
        <taxon>Craniata</taxon>
        <taxon>Vertebrata</taxon>
        <taxon>Euteleostomi</taxon>
        <taxon>Mammalia</taxon>
        <taxon>Eutheria</taxon>
        <taxon>Euarchontoglires</taxon>
        <taxon>Glires</taxon>
        <taxon>Rodentia</taxon>
        <taxon>Myomorpha</taxon>
        <taxon>Muroidea</taxon>
        <taxon>Cricetidae</taxon>
        <taxon>Cricetinae</taxon>
        <taxon>Cricetulus</taxon>
    </lineage>
</organism>
<dbReference type="Proteomes" id="UP000001075">
    <property type="component" value="Unassembled WGS sequence"/>
</dbReference>
<name>G3I5X6_CRIGR</name>
<protein>
    <submittedName>
        <fullName evidence="1">60S ribosomal protein L28</fullName>
    </submittedName>
</protein>